<keyword evidence="3" id="KW-1185">Reference proteome</keyword>
<reference evidence="2" key="1">
    <citation type="submission" date="2021-09" db="EMBL/GenBank/DDBJ databases">
        <title>A high-quality genome of the endoparasitic fungus Hirsutella rhossiliensis with a comparison of Hirsutella genomes reveals transposable elements contributing to genome size variation.</title>
        <authorList>
            <person name="Lin R."/>
            <person name="Jiao Y."/>
            <person name="Sun X."/>
            <person name="Ling J."/>
            <person name="Xie B."/>
            <person name="Cheng X."/>
        </authorList>
    </citation>
    <scope>NUCLEOTIDE SEQUENCE</scope>
    <source>
        <strain evidence="2">HR02</strain>
    </source>
</reference>
<dbReference type="OrthoDB" id="5410926at2759"/>
<evidence type="ECO:0000313" key="2">
    <source>
        <dbReference type="EMBL" id="KAH0960663.1"/>
    </source>
</evidence>
<dbReference type="PANTHER" id="PTHR39599">
    <property type="entry name" value="GPI-ANCHORED PROTEIN (EUROFUNG)-RELATED-RELATED"/>
    <property type="match status" value="1"/>
</dbReference>
<dbReference type="Proteomes" id="UP000824596">
    <property type="component" value="Unassembled WGS sequence"/>
</dbReference>
<sequence>MGGWCEVFRFLLVAVLAWACTASQAAAPTTYVPAATPALAARAQCPANTFPCPTSLGAAFNDICCQNGQTCALDANNSPACCPAGAVCTGTAPATPLDSVPTAAVSYVPNSYFSFPYAATTFANSASCASAVAACSSNYGVCVAGLQRNGGYAVTINVPGGGGTTVGGMQGDLGASATPICSSLSSQACSRLGATKCESFGQRSGESAARLRLSPMLALLAGVGVVFFTTFPDARL</sequence>
<dbReference type="AlphaFoldDB" id="A0A9P8SF93"/>
<keyword evidence="1" id="KW-0732">Signal</keyword>
<gene>
    <name evidence="2" type="ORF">HRG_07816</name>
</gene>
<feature type="chain" id="PRO_5040370071" description="GPI-anchored protein" evidence="1">
    <location>
        <begin position="26"/>
        <end position="236"/>
    </location>
</feature>
<feature type="signal peptide" evidence="1">
    <location>
        <begin position="1"/>
        <end position="25"/>
    </location>
</feature>
<dbReference type="EMBL" id="JAIZPD010000009">
    <property type="protein sequence ID" value="KAH0960663.1"/>
    <property type="molecule type" value="Genomic_DNA"/>
</dbReference>
<accession>A0A9P8SF93</accession>
<proteinExistence type="predicted"/>
<dbReference type="PANTHER" id="PTHR39599:SF1">
    <property type="entry name" value="GPI-ANCHORED PROTEIN (EUROFUNG)"/>
    <property type="match status" value="1"/>
</dbReference>
<dbReference type="GeneID" id="68356945"/>
<evidence type="ECO:0000256" key="1">
    <source>
        <dbReference type="SAM" id="SignalP"/>
    </source>
</evidence>
<dbReference type="RefSeq" id="XP_044718176.1">
    <property type="nucleotide sequence ID" value="XM_044866287.1"/>
</dbReference>
<evidence type="ECO:0000313" key="3">
    <source>
        <dbReference type="Proteomes" id="UP000824596"/>
    </source>
</evidence>
<protein>
    <recommendedName>
        <fullName evidence="4">GPI-anchored protein</fullName>
    </recommendedName>
</protein>
<evidence type="ECO:0008006" key="4">
    <source>
        <dbReference type="Google" id="ProtNLM"/>
    </source>
</evidence>
<organism evidence="2 3">
    <name type="scientific">Hirsutella rhossiliensis</name>
    <dbReference type="NCBI Taxonomy" id="111463"/>
    <lineage>
        <taxon>Eukaryota</taxon>
        <taxon>Fungi</taxon>
        <taxon>Dikarya</taxon>
        <taxon>Ascomycota</taxon>
        <taxon>Pezizomycotina</taxon>
        <taxon>Sordariomycetes</taxon>
        <taxon>Hypocreomycetidae</taxon>
        <taxon>Hypocreales</taxon>
        <taxon>Ophiocordycipitaceae</taxon>
        <taxon>Hirsutella</taxon>
    </lineage>
</organism>
<comment type="caution">
    <text evidence="2">The sequence shown here is derived from an EMBL/GenBank/DDBJ whole genome shotgun (WGS) entry which is preliminary data.</text>
</comment>
<name>A0A9P8SF93_9HYPO</name>